<evidence type="ECO:0000313" key="3">
    <source>
        <dbReference type="EMBL" id="MDH1340145.1"/>
    </source>
</evidence>
<gene>
    <name evidence="3" type="ORF">N5J11_13040</name>
</gene>
<dbReference type="Proteomes" id="UP001161697">
    <property type="component" value="Unassembled WGS sequence"/>
</dbReference>
<organism evidence="3 4">
    <name type="scientific">Ectopseudomonas oleovorans</name>
    <name type="common">Pseudomonas oleovorans</name>
    <dbReference type="NCBI Taxonomy" id="301"/>
    <lineage>
        <taxon>Bacteria</taxon>
        <taxon>Pseudomonadati</taxon>
        <taxon>Pseudomonadota</taxon>
        <taxon>Gammaproteobacteria</taxon>
        <taxon>Pseudomonadales</taxon>
        <taxon>Pseudomonadaceae</taxon>
        <taxon>Ectopseudomonas</taxon>
    </lineage>
</organism>
<reference evidence="3" key="1">
    <citation type="submission" date="2022-09" db="EMBL/GenBank/DDBJ databases">
        <title>Intensive care unit water sources are persistently colonized with multi-drug resistant bacteria and are the site of extensive horizontal gene transfer of antibiotic resistance genes.</title>
        <authorList>
            <person name="Diorio-Toth L."/>
        </authorList>
    </citation>
    <scope>NUCLEOTIDE SEQUENCE</scope>
    <source>
        <strain evidence="3">GD03704</strain>
    </source>
</reference>
<accession>A0AA42QAF6</accession>
<dbReference type="AlphaFoldDB" id="A0AA42QAF6"/>
<keyword evidence="2" id="KW-0472">Membrane</keyword>
<evidence type="ECO:0000313" key="4">
    <source>
        <dbReference type="Proteomes" id="UP001161697"/>
    </source>
</evidence>
<evidence type="ECO:0000256" key="2">
    <source>
        <dbReference type="SAM" id="Phobius"/>
    </source>
</evidence>
<dbReference type="EMBL" id="JAOCJE010000001">
    <property type="protein sequence ID" value="MDH1340145.1"/>
    <property type="molecule type" value="Genomic_DNA"/>
</dbReference>
<feature type="region of interest" description="Disordered" evidence="1">
    <location>
        <begin position="78"/>
        <end position="123"/>
    </location>
</feature>
<dbReference type="RefSeq" id="WP_279534489.1">
    <property type="nucleotide sequence ID" value="NZ_CP104579.1"/>
</dbReference>
<evidence type="ECO:0000256" key="1">
    <source>
        <dbReference type="SAM" id="MobiDB-lite"/>
    </source>
</evidence>
<sequence length="157" mass="18389">MDDQLKNLKFDMDEEMQEREARINTRPKPPIDTGTAIIAAAIILVAGLWGGKLYYDHIQEQRALAALQHFSRSLNSAMEESTRRSQQYARENAIKREQQARQQLASRQAEQQTRLNNEEQRKQEARLLTPQCKFWRDQYESNPTERAANEYRKACGY</sequence>
<keyword evidence="2" id="KW-0812">Transmembrane</keyword>
<feature type="transmembrane region" description="Helical" evidence="2">
    <location>
        <begin position="36"/>
        <end position="55"/>
    </location>
</feature>
<protein>
    <submittedName>
        <fullName evidence="3">Uncharacterized protein</fullName>
    </submittedName>
</protein>
<name>A0AA42QAF6_ECTOL</name>
<keyword evidence="2" id="KW-1133">Transmembrane helix</keyword>
<feature type="compositionally biased region" description="Low complexity" evidence="1">
    <location>
        <begin position="100"/>
        <end position="112"/>
    </location>
</feature>
<feature type="compositionally biased region" description="Polar residues" evidence="1">
    <location>
        <begin position="78"/>
        <end position="89"/>
    </location>
</feature>
<proteinExistence type="predicted"/>
<comment type="caution">
    <text evidence="3">The sequence shown here is derived from an EMBL/GenBank/DDBJ whole genome shotgun (WGS) entry which is preliminary data.</text>
</comment>